<evidence type="ECO:0000313" key="3">
    <source>
        <dbReference type="Proteomes" id="UP000320048"/>
    </source>
</evidence>
<dbReference type="GO" id="GO:0046686">
    <property type="term" value="P:response to cadmium ion"/>
    <property type="evidence" value="ECO:0007669"/>
    <property type="project" value="TreeGrafter"/>
</dbReference>
<dbReference type="SMART" id="SM00418">
    <property type="entry name" value="HTH_ARSR"/>
    <property type="match status" value="1"/>
</dbReference>
<dbReference type="Gene3D" id="1.10.10.10">
    <property type="entry name" value="Winged helix-like DNA-binding domain superfamily/Winged helix DNA-binding domain"/>
    <property type="match status" value="1"/>
</dbReference>
<gene>
    <name evidence="2" type="ORF">E6H04_12725</name>
</gene>
<dbReference type="InterPro" id="IPR052543">
    <property type="entry name" value="HTH_Metal-responsive_Reg"/>
</dbReference>
<dbReference type="EMBL" id="VBAO01000387">
    <property type="protein sequence ID" value="TMI78291.1"/>
    <property type="molecule type" value="Genomic_DNA"/>
</dbReference>
<dbReference type="PROSITE" id="PS50987">
    <property type="entry name" value="HTH_ARSR_2"/>
    <property type="match status" value="1"/>
</dbReference>
<dbReference type="GO" id="GO:0003700">
    <property type="term" value="F:DNA-binding transcription factor activity"/>
    <property type="evidence" value="ECO:0007669"/>
    <property type="project" value="InterPro"/>
</dbReference>
<protein>
    <submittedName>
        <fullName evidence="2">Winged helix-turn-helix transcriptional regulator</fullName>
    </submittedName>
</protein>
<name>A0A537J401_9BACT</name>
<accession>A0A537J401</accession>
<dbReference type="GO" id="GO:0097063">
    <property type="term" value="F:cadmium ion sensor activity"/>
    <property type="evidence" value="ECO:0007669"/>
    <property type="project" value="TreeGrafter"/>
</dbReference>
<sequence length="235" mass="25894">MSSRNLVDLAQALADPLRLTILERLMDGPTAVSELVLLTRQAQSKVSNHLAVLRGRGLVNATRVGRQRLYEISDPSVAHMLEALIGIAGRNPTRLEMSPSLARARTCYDHLAGRLGVAIFDSLAAGRAIKKPAERYRGPVKLGSAGPRVFRDLGIDLDEVRKERRHFATACGDWSERRPHLGGALGAALWARTLEQGWVVQKPGTRIVVVTERGRGHFHRHLGVRPDRSPSPVRH</sequence>
<evidence type="ECO:0000259" key="1">
    <source>
        <dbReference type="PROSITE" id="PS50987"/>
    </source>
</evidence>
<dbReference type="SUPFAM" id="SSF46785">
    <property type="entry name" value="Winged helix' DNA-binding domain"/>
    <property type="match status" value="1"/>
</dbReference>
<dbReference type="InterPro" id="IPR036388">
    <property type="entry name" value="WH-like_DNA-bd_sf"/>
</dbReference>
<reference evidence="2 3" key="1">
    <citation type="journal article" date="2019" name="Nat. Microbiol.">
        <title>Mediterranean grassland soil C-N compound turnover is dependent on rainfall and depth, and is mediated by genomically divergent microorganisms.</title>
        <authorList>
            <person name="Diamond S."/>
            <person name="Andeer P.F."/>
            <person name="Li Z."/>
            <person name="Crits-Christoph A."/>
            <person name="Burstein D."/>
            <person name="Anantharaman K."/>
            <person name="Lane K.R."/>
            <person name="Thomas B.C."/>
            <person name="Pan C."/>
            <person name="Northen T.R."/>
            <person name="Banfield J.F."/>
        </authorList>
    </citation>
    <scope>NUCLEOTIDE SEQUENCE [LARGE SCALE GENOMIC DNA]</scope>
    <source>
        <strain evidence="2">NP_7</strain>
    </source>
</reference>
<evidence type="ECO:0000313" key="2">
    <source>
        <dbReference type="EMBL" id="TMI78291.1"/>
    </source>
</evidence>
<dbReference type="GO" id="GO:0010288">
    <property type="term" value="P:response to lead ion"/>
    <property type="evidence" value="ECO:0007669"/>
    <property type="project" value="TreeGrafter"/>
</dbReference>
<comment type="caution">
    <text evidence="2">The sequence shown here is derived from an EMBL/GenBank/DDBJ whole genome shotgun (WGS) entry which is preliminary data.</text>
</comment>
<dbReference type="CDD" id="cd00090">
    <property type="entry name" value="HTH_ARSR"/>
    <property type="match status" value="1"/>
</dbReference>
<dbReference type="Proteomes" id="UP000320048">
    <property type="component" value="Unassembled WGS sequence"/>
</dbReference>
<feature type="domain" description="HTH arsR-type" evidence="1">
    <location>
        <begin position="1"/>
        <end position="92"/>
    </location>
</feature>
<dbReference type="NCBIfam" id="NF033788">
    <property type="entry name" value="HTH_metalloreg"/>
    <property type="match status" value="1"/>
</dbReference>
<dbReference type="GO" id="GO:0032791">
    <property type="term" value="F:lead ion binding"/>
    <property type="evidence" value="ECO:0007669"/>
    <property type="project" value="TreeGrafter"/>
</dbReference>
<dbReference type="PRINTS" id="PR00778">
    <property type="entry name" value="HTHARSR"/>
</dbReference>
<dbReference type="InterPro" id="IPR001845">
    <property type="entry name" value="HTH_ArsR_DNA-bd_dom"/>
</dbReference>
<dbReference type="InterPro" id="IPR011991">
    <property type="entry name" value="ArsR-like_HTH"/>
</dbReference>
<dbReference type="PANTHER" id="PTHR39168:SF2">
    <property type="entry name" value="HTH-TYPE TRANSCRIPTIONAL REGULATOR CMTR"/>
    <property type="match status" value="1"/>
</dbReference>
<organism evidence="2 3">
    <name type="scientific">Candidatus Segetimicrobium genomatis</name>
    <dbReference type="NCBI Taxonomy" id="2569760"/>
    <lineage>
        <taxon>Bacteria</taxon>
        <taxon>Bacillati</taxon>
        <taxon>Candidatus Sysuimicrobiota</taxon>
        <taxon>Candidatus Sysuimicrobiia</taxon>
        <taxon>Candidatus Sysuimicrobiales</taxon>
        <taxon>Candidatus Segetimicrobiaceae</taxon>
        <taxon>Candidatus Segetimicrobium</taxon>
    </lineage>
</organism>
<dbReference type="PANTHER" id="PTHR39168">
    <property type="entry name" value="TRANSCRIPTIONAL REGULATOR-RELATED"/>
    <property type="match status" value="1"/>
</dbReference>
<proteinExistence type="predicted"/>
<dbReference type="GO" id="GO:0003677">
    <property type="term" value="F:DNA binding"/>
    <property type="evidence" value="ECO:0007669"/>
    <property type="project" value="TreeGrafter"/>
</dbReference>
<dbReference type="Pfam" id="PF01022">
    <property type="entry name" value="HTH_5"/>
    <property type="match status" value="1"/>
</dbReference>
<dbReference type="AlphaFoldDB" id="A0A537J401"/>
<dbReference type="InterPro" id="IPR036390">
    <property type="entry name" value="WH_DNA-bd_sf"/>
</dbReference>